<name>A0AAE3JS22_9FLAO</name>
<protein>
    <submittedName>
        <fullName evidence="1">Uncharacterized protein</fullName>
    </submittedName>
</protein>
<organism evidence="1 2">
    <name type="scientific">Cerina litoralis</name>
    <dbReference type="NCBI Taxonomy" id="2874477"/>
    <lineage>
        <taxon>Bacteria</taxon>
        <taxon>Pseudomonadati</taxon>
        <taxon>Bacteroidota</taxon>
        <taxon>Flavobacteriia</taxon>
        <taxon>Flavobacteriales</taxon>
        <taxon>Flavobacteriaceae</taxon>
        <taxon>Cerina</taxon>
    </lineage>
</organism>
<evidence type="ECO:0000313" key="2">
    <source>
        <dbReference type="Proteomes" id="UP001200642"/>
    </source>
</evidence>
<sequence length="249" mass="29830">MTSLQDRFTKFLFVLFFLSMASYGQRVKKISNYYKWFDGIIGIENTGLYRGVEYVEAYRTINDEHKFFESPLFREGSIVYGGEPYFNVPMKYDLNEDQVLVNLDSKYGFSVFKLIQDQISDFTLDGHHFVRVNYKDKSGSNISGFEEILVSNPYFTFLKKYRKTPLERTKDRRLYYEFKSKNRYSLIYREVYYEVKNQNDIKKIFSEYKKEINGYSNKPLKNYDFDKYMKNVLEIVYASMTKDIKTSNP</sequence>
<dbReference type="Proteomes" id="UP001200642">
    <property type="component" value="Unassembled WGS sequence"/>
</dbReference>
<evidence type="ECO:0000313" key="1">
    <source>
        <dbReference type="EMBL" id="MCG2461983.1"/>
    </source>
</evidence>
<dbReference type="AlphaFoldDB" id="A0AAE3JS22"/>
<keyword evidence="2" id="KW-1185">Reference proteome</keyword>
<proteinExistence type="predicted"/>
<accession>A0AAE3JS22</accession>
<dbReference type="RefSeq" id="WP_317903125.1">
    <property type="nucleotide sequence ID" value="NZ_JAIRBC010000023.1"/>
</dbReference>
<dbReference type="EMBL" id="JAIRBC010000023">
    <property type="protein sequence ID" value="MCG2461983.1"/>
    <property type="molecule type" value="Genomic_DNA"/>
</dbReference>
<reference evidence="1" key="1">
    <citation type="submission" date="2023-02" db="EMBL/GenBank/DDBJ databases">
        <title>Genome of Flavobacteriaceae gen. nov. sp. strain F89.</title>
        <authorList>
            <person name="Wang Y."/>
        </authorList>
    </citation>
    <scope>NUCLEOTIDE SEQUENCE</scope>
    <source>
        <strain evidence="1">F89</strain>
    </source>
</reference>
<gene>
    <name evidence="1" type="ORF">K8352_14585</name>
</gene>
<comment type="caution">
    <text evidence="1">The sequence shown here is derived from an EMBL/GenBank/DDBJ whole genome shotgun (WGS) entry which is preliminary data.</text>
</comment>